<dbReference type="GO" id="GO:0050660">
    <property type="term" value="F:flavin adenine dinucleotide binding"/>
    <property type="evidence" value="ECO:0007669"/>
    <property type="project" value="InterPro"/>
</dbReference>
<proteinExistence type="predicted"/>
<keyword evidence="2" id="KW-0274">FAD</keyword>
<keyword evidence="4" id="KW-1185">Reference proteome</keyword>
<dbReference type="GO" id="GO:0003824">
    <property type="term" value="F:catalytic activity"/>
    <property type="evidence" value="ECO:0007669"/>
    <property type="project" value="InterPro"/>
</dbReference>
<evidence type="ECO:0000256" key="1">
    <source>
        <dbReference type="ARBA" id="ARBA00022630"/>
    </source>
</evidence>
<protein>
    <submittedName>
        <fullName evidence="3">Uncharacterized protein</fullName>
    </submittedName>
</protein>
<dbReference type="Gene3D" id="3.40.462.10">
    <property type="entry name" value="FAD-linked oxidases, C-terminal domain"/>
    <property type="match status" value="1"/>
</dbReference>
<dbReference type="OrthoDB" id="5332616at2759"/>
<dbReference type="Proteomes" id="UP001150942">
    <property type="component" value="Unassembled WGS sequence"/>
</dbReference>
<name>A0A9W9JFT2_9EURO</name>
<dbReference type="InterPro" id="IPR016164">
    <property type="entry name" value="FAD-linked_Oxase-like_C"/>
</dbReference>
<dbReference type="EMBL" id="JAPQKQ010000005">
    <property type="protein sequence ID" value="KAJ5196153.1"/>
    <property type="molecule type" value="Genomic_DNA"/>
</dbReference>
<organism evidence="3 4">
    <name type="scientific">Penicillium cf. viridicatum</name>
    <dbReference type="NCBI Taxonomy" id="2972119"/>
    <lineage>
        <taxon>Eukaryota</taxon>
        <taxon>Fungi</taxon>
        <taxon>Dikarya</taxon>
        <taxon>Ascomycota</taxon>
        <taxon>Pezizomycotina</taxon>
        <taxon>Eurotiomycetes</taxon>
        <taxon>Eurotiomycetidae</taxon>
        <taxon>Eurotiales</taxon>
        <taxon>Aspergillaceae</taxon>
        <taxon>Penicillium</taxon>
    </lineage>
</organism>
<sequence>MRGIPTYDELKWIDWLPNGAHLFFAPITKVAGEDAMAQYAVTKTRCHEVGLEFLGTFTVGMRELHHIVCIIFNKRDPEQKKKAHWLIKNAVDPNGIIAPGKSGVWPKQYSKVTHKL</sequence>
<keyword evidence="1" id="KW-0285">Flavoprotein</keyword>
<dbReference type="AlphaFoldDB" id="A0A9W9JFT2"/>
<accession>A0A9W9JFT2</accession>
<reference evidence="3" key="2">
    <citation type="journal article" date="2023" name="IMA Fungus">
        <title>Comparative genomic study of the Penicillium genus elucidates a diverse pangenome and 15 lateral gene transfer events.</title>
        <authorList>
            <person name="Petersen C."/>
            <person name="Sorensen T."/>
            <person name="Nielsen M.R."/>
            <person name="Sondergaard T.E."/>
            <person name="Sorensen J.L."/>
            <person name="Fitzpatrick D.A."/>
            <person name="Frisvad J.C."/>
            <person name="Nielsen K.L."/>
        </authorList>
    </citation>
    <scope>NUCLEOTIDE SEQUENCE</scope>
    <source>
        <strain evidence="3">IBT 20477</strain>
    </source>
</reference>
<evidence type="ECO:0000256" key="2">
    <source>
        <dbReference type="ARBA" id="ARBA00022827"/>
    </source>
</evidence>
<reference evidence="3" key="1">
    <citation type="submission" date="2022-11" db="EMBL/GenBank/DDBJ databases">
        <authorList>
            <person name="Petersen C."/>
        </authorList>
    </citation>
    <scope>NUCLEOTIDE SEQUENCE</scope>
    <source>
        <strain evidence="3">IBT 20477</strain>
    </source>
</reference>
<evidence type="ECO:0000313" key="4">
    <source>
        <dbReference type="Proteomes" id="UP001150942"/>
    </source>
</evidence>
<comment type="caution">
    <text evidence="3">The sequence shown here is derived from an EMBL/GenBank/DDBJ whole genome shotgun (WGS) entry which is preliminary data.</text>
</comment>
<dbReference type="SUPFAM" id="SSF55103">
    <property type="entry name" value="FAD-linked oxidases, C-terminal domain"/>
    <property type="match status" value="1"/>
</dbReference>
<gene>
    <name evidence="3" type="ORF">N7449_006632</name>
</gene>
<evidence type="ECO:0000313" key="3">
    <source>
        <dbReference type="EMBL" id="KAJ5196153.1"/>
    </source>
</evidence>
<dbReference type="InterPro" id="IPR016170">
    <property type="entry name" value="Cytok_DH_C_sf"/>
</dbReference>